<feature type="active site" description="Charge relay system" evidence="4">
    <location>
        <position position="289"/>
    </location>
</feature>
<dbReference type="SUPFAM" id="SSF53474">
    <property type="entry name" value="alpha/beta-Hydrolases"/>
    <property type="match status" value="1"/>
</dbReference>
<proteinExistence type="inferred from homology"/>
<dbReference type="InterPro" id="IPR012020">
    <property type="entry name" value="ABHD4"/>
</dbReference>
<dbReference type="EMBL" id="JABBNU010000011">
    <property type="protein sequence ID" value="NMM50217.1"/>
    <property type="molecule type" value="Genomic_DNA"/>
</dbReference>
<feature type="domain" description="AB hydrolase-1" evidence="5">
    <location>
        <begin position="55"/>
        <end position="289"/>
    </location>
</feature>
<comment type="caution">
    <text evidence="6">The sequence shown here is derived from an EMBL/GenBank/DDBJ whole genome shotgun (WGS) entry which is preliminary data.</text>
</comment>
<keyword evidence="7" id="KW-1185">Reference proteome</keyword>
<feature type="active site" description="Charge relay system" evidence="4">
    <location>
        <position position="260"/>
    </location>
</feature>
<evidence type="ECO:0000256" key="2">
    <source>
        <dbReference type="ARBA" id="ARBA00022487"/>
    </source>
</evidence>
<dbReference type="InterPro" id="IPR029058">
    <property type="entry name" value="AB_hydrolase_fold"/>
</dbReference>
<evidence type="ECO:0000256" key="3">
    <source>
        <dbReference type="ARBA" id="ARBA00022801"/>
    </source>
</evidence>
<organism evidence="6 7">
    <name type="scientific">Marinigracilibium pacificum</name>
    <dbReference type="NCBI Taxonomy" id="2729599"/>
    <lineage>
        <taxon>Bacteria</taxon>
        <taxon>Pseudomonadati</taxon>
        <taxon>Bacteroidota</taxon>
        <taxon>Cytophagia</taxon>
        <taxon>Cytophagales</taxon>
        <taxon>Flammeovirgaceae</taxon>
        <taxon>Marinigracilibium</taxon>
    </lineage>
</organism>
<dbReference type="InterPro" id="IPR050960">
    <property type="entry name" value="AB_hydrolase_4_sf"/>
</dbReference>
<evidence type="ECO:0000256" key="4">
    <source>
        <dbReference type="PIRSR" id="PIRSR005211-1"/>
    </source>
</evidence>
<dbReference type="PROSITE" id="PS01133">
    <property type="entry name" value="UPF0017"/>
    <property type="match status" value="1"/>
</dbReference>
<dbReference type="InterPro" id="IPR000073">
    <property type="entry name" value="AB_hydrolase_1"/>
</dbReference>
<keyword evidence="2" id="KW-0719">Serine esterase</keyword>
<dbReference type="Pfam" id="PF00561">
    <property type="entry name" value="Abhydrolase_1"/>
    <property type="match status" value="1"/>
</dbReference>
<accession>A0A848J0X8</accession>
<keyword evidence="3 6" id="KW-0378">Hydrolase</keyword>
<evidence type="ECO:0000259" key="5">
    <source>
        <dbReference type="Pfam" id="PF00561"/>
    </source>
</evidence>
<gene>
    <name evidence="6" type="ORF">HH304_17545</name>
</gene>
<dbReference type="GO" id="GO:0047372">
    <property type="term" value="F:monoacylglycerol lipase activity"/>
    <property type="evidence" value="ECO:0007669"/>
    <property type="project" value="TreeGrafter"/>
</dbReference>
<evidence type="ECO:0000256" key="1">
    <source>
        <dbReference type="ARBA" id="ARBA00010884"/>
    </source>
</evidence>
<name>A0A848J0X8_9BACT</name>
<dbReference type="Proteomes" id="UP000559010">
    <property type="component" value="Unassembled WGS sequence"/>
</dbReference>
<protein>
    <submittedName>
        <fullName evidence="6">Alpha/beta fold hydrolase</fullName>
    </submittedName>
</protein>
<reference evidence="6 7" key="1">
    <citation type="submission" date="2020-04" db="EMBL/GenBank/DDBJ databases">
        <title>Flammeovirgaceae bacterium KN852 isolated from deep sea.</title>
        <authorList>
            <person name="Zhang D.-C."/>
        </authorList>
    </citation>
    <scope>NUCLEOTIDE SEQUENCE [LARGE SCALE GENOMIC DNA]</scope>
    <source>
        <strain evidence="6 7">KN852</strain>
    </source>
</reference>
<dbReference type="RefSeq" id="WP_169684578.1">
    <property type="nucleotide sequence ID" value="NZ_JABBNU010000011.1"/>
</dbReference>
<dbReference type="PIRSF" id="PIRSF005211">
    <property type="entry name" value="Ab_hydro_YheT"/>
    <property type="match status" value="1"/>
</dbReference>
<dbReference type="GO" id="GO:0034338">
    <property type="term" value="F:short-chain carboxylesterase activity"/>
    <property type="evidence" value="ECO:0007669"/>
    <property type="project" value="TreeGrafter"/>
</dbReference>
<dbReference type="AlphaFoldDB" id="A0A848J0X8"/>
<feature type="active site" description="Charge relay system" evidence="4">
    <location>
        <position position="133"/>
    </location>
</feature>
<evidence type="ECO:0000313" key="7">
    <source>
        <dbReference type="Proteomes" id="UP000559010"/>
    </source>
</evidence>
<dbReference type="InterPro" id="IPR000952">
    <property type="entry name" value="AB_hydrolase_4_CS"/>
</dbReference>
<dbReference type="PANTHER" id="PTHR10794:SF94">
    <property type="entry name" value="ESTERASE YHET-RELATED"/>
    <property type="match status" value="1"/>
</dbReference>
<dbReference type="PANTHER" id="PTHR10794">
    <property type="entry name" value="ABHYDROLASE DOMAIN-CONTAINING PROTEIN"/>
    <property type="match status" value="1"/>
</dbReference>
<dbReference type="Gene3D" id="3.40.50.1820">
    <property type="entry name" value="alpha/beta hydrolase"/>
    <property type="match status" value="1"/>
</dbReference>
<comment type="similarity">
    <text evidence="1">Belongs to the AB hydrolase superfamily. AB hydrolase 4 family.</text>
</comment>
<sequence length="313" mass="36023">MQYKAPKIYFSSHIETILPSLLRKVKDVNYQRERIETPDNDFLDLDWLRAENNNLVVICHGLEGSSDRPYVKGMARALHMNGLDILAWNYRGCSGEMNRNLRFYHSGATDDLDLVINHGLKLGYESVILIGFSLGGNLVLKYCGENGSEINSKVKKVIAFSVPLDLAAGSKKISESSNFIYERRFLNNLELKVAEKSRLMPDKLTTDHFQKIKTLYDFDDHYTAPIHGFKNAKDYYQKCSSINYVSSINIPALIVNAKNDPFLPEECYPKELLERNENIVFEFPEKGGHVGFTEFNKERIYWSEKRALKFIKE</sequence>
<evidence type="ECO:0000313" key="6">
    <source>
        <dbReference type="EMBL" id="NMM50217.1"/>
    </source>
</evidence>